<feature type="region of interest" description="Disordered" evidence="1">
    <location>
        <begin position="199"/>
        <end position="227"/>
    </location>
</feature>
<dbReference type="AlphaFoldDB" id="A0A6I0DTN2"/>
<organism evidence="2 3">
    <name type="scientific">Brucella anthropi</name>
    <name type="common">Ochrobactrum anthropi</name>
    <dbReference type="NCBI Taxonomy" id="529"/>
    <lineage>
        <taxon>Bacteria</taxon>
        <taxon>Pseudomonadati</taxon>
        <taxon>Pseudomonadota</taxon>
        <taxon>Alphaproteobacteria</taxon>
        <taxon>Hyphomicrobiales</taxon>
        <taxon>Brucellaceae</taxon>
        <taxon>Brucella/Ochrobactrum group</taxon>
        <taxon>Brucella</taxon>
    </lineage>
</organism>
<dbReference type="RefSeq" id="WP_151576428.1">
    <property type="nucleotide sequence ID" value="NZ_WBWX01000002.1"/>
</dbReference>
<protein>
    <submittedName>
        <fullName evidence="2">Uncharacterized protein</fullName>
    </submittedName>
</protein>
<accession>A0A6I0DTN2</accession>
<sequence length="254" mass="27493">MNLNTGDTRLLIEVGRERGLLRNQLAYVLATVRHETGGKMKPVRENMNYRAERILEVFGAKHSAKVTKAEAQKLAGNPQALAERVYGLGNPKKAAELGNTQKGDGYKYRGGGYEQRTGRVNFRRVGLESNPDKIVDPAEAAQAVIKDMVEGNYTGKKLSDYITLKKSDFTNARQIINRLDSAALIAGFARDYDDALRATGYGEGSTKPAPVESTPEPGAPEESGQPEPIGLGALVVKLFAAIAAIFKGKSSEQI</sequence>
<evidence type="ECO:0000313" key="2">
    <source>
        <dbReference type="EMBL" id="KAB2801620.1"/>
    </source>
</evidence>
<proteinExistence type="predicted"/>
<dbReference type="EMBL" id="WBWX01000002">
    <property type="protein sequence ID" value="KAB2801620.1"/>
    <property type="molecule type" value="Genomic_DNA"/>
</dbReference>
<name>A0A6I0DTN2_BRUAN</name>
<evidence type="ECO:0000313" key="3">
    <source>
        <dbReference type="Proteomes" id="UP000441102"/>
    </source>
</evidence>
<evidence type="ECO:0000256" key="1">
    <source>
        <dbReference type="SAM" id="MobiDB-lite"/>
    </source>
</evidence>
<reference evidence="2 3" key="1">
    <citation type="submission" date="2019-09" db="EMBL/GenBank/DDBJ databases">
        <title>Taxonomic organization of the family Brucellaceae based on a phylogenomic approach.</title>
        <authorList>
            <person name="Leclercq S."/>
            <person name="Cloeckaert A."/>
            <person name="Zygmunt M.S."/>
        </authorList>
    </citation>
    <scope>NUCLEOTIDE SEQUENCE [LARGE SCALE GENOMIC DNA]</scope>
    <source>
        <strain evidence="2 3">CCUG 34461</strain>
    </source>
</reference>
<dbReference type="SUPFAM" id="SSF53955">
    <property type="entry name" value="Lysozyme-like"/>
    <property type="match status" value="1"/>
</dbReference>
<gene>
    <name evidence="2" type="ORF">F9L06_08045</name>
</gene>
<comment type="caution">
    <text evidence="2">The sequence shown here is derived from an EMBL/GenBank/DDBJ whole genome shotgun (WGS) entry which is preliminary data.</text>
</comment>
<dbReference type="InterPro" id="IPR023346">
    <property type="entry name" value="Lysozyme-like_dom_sf"/>
</dbReference>
<dbReference type="Gene3D" id="1.10.530.10">
    <property type="match status" value="1"/>
</dbReference>
<dbReference type="Proteomes" id="UP000441102">
    <property type="component" value="Unassembled WGS sequence"/>
</dbReference>